<dbReference type="SUPFAM" id="SSF52058">
    <property type="entry name" value="L domain-like"/>
    <property type="match status" value="1"/>
</dbReference>
<evidence type="ECO:0000313" key="4">
    <source>
        <dbReference type="EMBL" id="PRQ54668.1"/>
    </source>
</evidence>
<dbReference type="Proteomes" id="UP000238479">
    <property type="component" value="Chromosome 1"/>
</dbReference>
<dbReference type="Pfam" id="PF00560">
    <property type="entry name" value="LRR_1"/>
    <property type="match status" value="4"/>
</dbReference>
<gene>
    <name evidence="4" type="ORF">RchiOBHm_Chr1g0316231</name>
</gene>
<comment type="caution">
    <text evidence="4">The sequence shown here is derived from an EMBL/GenBank/DDBJ whole genome shotgun (WGS) entry which is preliminary data.</text>
</comment>
<reference evidence="4 5" key="1">
    <citation type="journal article" date="2018" name="Nat. Genet.">
        <title>The Rosa genome provides new insights in the design of modern roses.</title>
        <authorList>
            <person name="Bendahmane M."/>
        </authorList>
    </citation>
    <scope>NUCLEOTIDE SEQUENCE [LARGE SCALE GENOMIC DNA]</scope>
    <source>
        <strain evidence="5">cv. Old Blush</strain>
    </source>
</reference>
<proteinExistence type="predicted"/>
<evidence type="ECO:0000256" key="3">
    <source>
        <dbReference type="ARBA" id="ARBA00023170"/>
    </source>
</evidence>
<keyword evidence="5" id="KW-1185">Reference proteome</keyword>
<evidence type="ECO:0000256" key="2">
    <source>
        <dbReference type="ARBA" id="ARBA00022729"/>
    </source>
</evidence>
<dbReference type="InterPro" id="IPR001611">
    <property type="entry name" value="Leu-rich_rpt"/>
</dbReference>
<name>A0A2P6S7L6_ROSCH</name>
<sequence length="203" mass="22101">MVNLSKSLNTTTSWDFLPIICQIESLQILDVSHNLLTTIPFAFIIACGSIDGLKLLNFSYNNLTDSLPSFVGFAVLEFLDLSHNSLFGSFSLELDGSVGLKSLNLSFNHFGGSVPTHLGKCMVLEELVLSKNGFHGVMPVEILGYQNLTLIGSISQRMGELSKLEVGKILSNITSLKRFAAHTNYFRGPLSGANYKAFGKFGS</sequence>
<comment type="subcellular location">
    <subcellularLocation>
        <location evidence="1">Membrane</location>
        <topology evidence="1">Single-pass type I membrane protein</topology>
    </subcellularLocation>
</comment>
<protein>
    <submittedName>
        <fullName evidence="4">Putative non-specific serine/threonine protein kinase</fullName>
        <ecNumber evidence="4">2.7.11.1</ecNumber>
    </submittedName>
</protein>
<dbReference type="PANTHER" id="PTHR48053:SF22">
    <property type="entry name" value="MDIS1-INTERACTING RECEPTOR LIKE KINASE 2-LIKE"/>
    <property type="match status" value="1"/>
</dbReference>
<dbReference type="InterPro" id="IPR051716">
    <property type="entry name" value="Plant_RL_S/T_kinase"/>
</dbReference>
<evidence type="ECO:0000256" key="1">
    <source>
        <dbReference type="ARBA" id="ARBA00004479"/>
    </source>
</evidence>
<dbReference type="InterPro" id="IPR032675">
    <property type="entry name" value="LRR_dom_sf"/>
</dbReference>
<dbReference type="GO" id="GO:0004674">
    <property type="term" value="F:protein serine/threonine kinase activity"/>
    <property type="evidence" value="ECO:0007669"/>
    <property type="project" value="UniProtKB-KW"/>
</dbReference>
<evidence type="ECO:0000313" key="5">
    <source>
        <dbReference type="Proteomes" id="UP000238479"/>
    </source>
</evidence>
<dbReference type="Gene3D" id="3.80.10.10">
    <property type="entry name" value="Ribonuclease Inhibitor"/>
    <property type="match status" value="1"/>
</dbReference>
<dbReference type="EMBL" id="PDCK01000039">
    <property type="protein sequence ID" value="PRQ54668.1"/>
    <property type="molecule type" value="Genomic_DNA"/>
</dbReference>
<dbReference type="Gramene" id="PRQ54668">
    <property type="protein sequence ID" value="PRQ54668"/>
    <property type="gene ID" value="RchiOBHm_Chr1g0316231"/>
</dbReference>
<keyword evidence="2" id="KW-0732">Signal</keyword>
<keyword evidence="4" id="KW-0723">Serine/threonine-protein kinase</keyword>
<dbReference type="STRING" id="74649.A0A2P6S7L6"/>
<keyword evidence="4" id="KW-0418">Kinase</keyword>
<dbReference type="GO" id="GO:0016020">
    <property type="term" value="C:membrane"/>
    <property type="evidence" value="ECO:0007669"/>
    <property type="project" value="UniProtKB-SubCell"/>
</dbReference>
<organism evidence="4 5">
    <name type="scientific">Rosa chinensis</name>
    <name type="common">China rose</name>
    <dbReference type="NCBI Taxonomy" id="74649"/>
    <lineage>
        <taxon>Eukaryota</taxon>
        <taxon>Viridiplantae</taxon>
        <taxon>Streptophyta</taxon>
        <taxon>Embryophyta</taxon>
        <taxon>Tracheophyta</taxon>
        <taxon>Spermatophyta</taxon>
        <taxon>Magnoliopsida</taxon>
        <taxon>eudicotyledons</taxon>
        <taxon>Gunneridae</taxon>
        <taxon>Pentapetalae</taxon>
        <taxon>rosids</taxon>
        <taxon>fabids</taxon>
        <taxon>Rosales</taxon>
        <taxon>Rosaceae</taxon>
        <taxon>Rosoideae</taxon>
        <taxon>Rosoideae incertae sedis</taxon>
        <taxon>Rosa</taxon>
    </lineage>
</organism>
<keyword evidence="4" id="KW-0808">Transferase</keyword>
<dbReference type="PANTHER" id="PTHR48053">
    <property type="entry name" value="LEUCINE RICH REPEAT FAMILY PROTEIN, EXPRESSED"/>
    <property type="match status" value="1"/>
</dbReference>
<dbReference type="AlphaFoldDB" id="A0A2P6S7L6"/>
<keyword evidence="3" id="KW-0675">Receptor</keyword>
<accession>A0A2P6S7L6</accession>
<dbReference type="EC" id="2.7.11.1" evidence="4"/>